<feature type="compositionally biased region" description="Polar residues" evidence="15">
    <location>
        <begin position="302"/>
        <end position="315"/>
    </location>
</feature>
<feature type="region of interest" description="Disordered" evidence="15">
    <location>
        <begin position="1456"/>
        <end position="1507"/>
    </location>
</feature>
<evidence type="ECO:0000313" key="21">
    <source>
        <dbReference type="Proteomes" id="UP001159428"/>
    </source>
</evidence>
<comment type="caution">
    <text evidence="20">The sequence shown here is derived from an EMBL/GenBank/DDBJ whole genome shotgun (WGS) entry which is preliminary data.</text>
</comment>
<sequence>MPLLNRKPFSPTKLPSDLKPDEEVFVCRYTNEIFRDYRSFFERTILCSSLLWSCKYTGKSGLTYQEALESERSIRKQAHSLPEPIQRAALTLVHHTQRGRLANLCDEVFSYLKDRYQEGEEVDIHYLSSKKRGIITRVISPYEQTSQATKYQSSPSHGSKPGKLLSPKSRKQSQSGGASQSPTSKHRNSSSDRTPSKERKSSSSSSDSQPLSTQSKKYNSEGKSTKSPTVKSPRRSIDEESPSKHKSQKLSEESSGQKTPSKSRKLSSEGKSMSSGKAISDKATKKASTPSSKKGREEKLTSPRSKQSFEGTATESPKPKTPNTGKTKSFEGEIVIIDDDNNKGDKKTSQGTSPKLSSPKEKPVYNWPSAALYNYEIRIQSDKRDKGSKKKDGHVEIIIVQSSMVSRRKGVFTRDKVKMFLKISCERSTPHSEDGIYIVQRTFRQKFDLGEPDIPLKLASPPKDKKQKKRNISRTVQDGEGEPAKKKRKRKKEEERKNEGGVSSKKKGKKEKDNKDKGDKMKLPPEEWRKIMEQEKEKRKKQLEEEKEKKRLEREREKAENKAKREEERAVKKIERDKERERQKEEKRLEAIRLKEWNRPREDLELDDLKDLPKTIPVSIKLSSNLFGDMMMVLEFLTVFGNLFDIRDEFPNGLTFAMLEEALTEHDAEGVYYDLLLFLLGAILRTHLEEEEEEGLDGTHEHEPVMDLEDDGNEKSQATVSASATMAAAWPMQHQGKPLHELIMDPFTSSELLRLHLLSSGARIGCGESSYRWQRRGGFTYSDDAGVEFRHAEPQLLKSLVTGNIYDMAAEDKLKVLVSLCTQLITYATARDYMEEGFDQCRKVRREWQEDQWADQRKEKEEAAARYRRKQEERQRQKEELEKRKKEKDQEKIDAAKGDSSPKVEDGIKKVSKQEEGGQEKKGGKKPPKKKDENENTSQASEIKEPTTTDSTVDGSKGTADKEGNTNKTPVLTKEEEEELAQQRREERKRKDQEFMNQLAKAVSRSAIQPLGRDRVYRRYWAFKSLRGLFVEDDDPDQHLLLEPVSESESENNEEVSDEEGEEEKEEEEEKENGNSSLDSNNLVKTKKQQKSLVNGDTTLKNEYFERKAMNMFKVYDLAREASEDENWSELYRKRSVAKWSYFASREDIDGLLEALNPRGFRERLLKDAVQQEYKQLTLSVDKCPLKADLQGQKKEFKPKGRRGGRNQPTVDKSRYKTMEEFIEANLRDQILDLEDRIWQGGLGVIKNTDREAWRAKVENGIYDDINKTQTKHASDECKVNGVSDVKENGDAQFMELGESVREISELNEDNKGETLSVKEEKPMVYDDEELPVVNGVKDEIKQEHSTESADGVKVEVKPDERSFTAVPFHLQLSSRASSPAADTRCSTPTLSLVVGPVAVNPAVKELARELLKVEQGIEKKYLNPPLGEDEETKRQRQKEAAAAAVSEFNEMMKAAETKEKQKKDKKKKQNGGSGEDAKNNEEKKGEDEGEEGREDDRSCSSSEVEEEEEAVKQKTCLERWEESLLVCTNLSQVFVHLNTLDQSIAWSKSVLNARCRLCRRKGDAEHMLLCDACDRGHHMYCLKPPIKEVPEGQWFCGDCRPKETRRSERKKKPTASDKDEEEENEHSNEKKEESEEISDEDEADSKSNSYQDESEQSDTSETSEHGDQCAVCTEGGELLCCDTCPLAYHISCVYPPLRRIPRGNWACQVCTGADDERPRSCRVKKATIEAAQRSLQQSIKVGKRKATRSNSRQSSRQAKNTNSQSRKRQPSSSPSPPPHLRVGTKIDKSTKRRRLSSSSPSESSRSPSPASKSSQRRTVKIASRGRGRSSLDSSRSSSPMPRSEPSKKASGRKDPRLGTKFVLCQKLLNEMIKHEDAWPFIEPVDVDENPDYLEIIERPMDLGTIKQNLAAKAYDYVEDFAADVRQVFINCSEYCRPRGKEARAGIRLSAFFETQYSDMGLDATETRTTRSRRI</sequence>
<evidence type="ECO:0000256" key="10">
    <source>
        <dbReference type="ARBA" id="ARBA00023242"/>
    </source>
</evidence>
<reference evidence="20 21" key="1">
    <citation type="submission" date="2022-05" db="EMBL/GenBank/DDBJ databases">
        <authorList>
            <consortium name="Genoscope - CEA"/>
            <person name="William W."/>
        </authorList>
    </citation>
    <scope>NUCLEOTIDE SEQUENCE [LARGE SCALE GENOMIC DNA]</scope>
</reference>
<dbReference type="Pfam" id="PF00439">
    <property type="entry name" value="Bromodomain"/>
    <property type="match status" value="1"/>
</dbReference>
<evidence type="ECO:0000256" key="6">
    <source>
        <dbReference type="ARBA" id="ARBA00023015"/>
    </source>
</evidence>
<evidence type="ECO:0000259" key="18">
    <source>
        <dbReference type="PROSITE" id="PS50827"/>
    </source>
</evidence>
<keyword evidence="7" id="KW-0175">Coiled coil</keyword>
<dbReference type="GO" id="GO:0006355">
    <property type="term" value="P:regulation of DNA-templated transcription"/>
    <property type="evidence" value="ECO:0007669"/>
    <property type="project" value="TreeGrafter"/>
</dbReference>
<feature type="domain" description="DDT" evidence="18">
    <location>
        <begin position="624"/>
        <end position="689"/>
    </location>
</feature>
<feature type="domain" description="Bromo" evidence="16">
    <location>
        <begin position="1873"/>
        <end position="1943"/>
    </location>
</feature>
<dbReference type="SMART" id="SM00297">
    <property type="entry name" value="BROMO"/>
    <property type="match status" value="1"/>
</dbReference>
<dbReference type="PROSITE" id="PS51136">
    <property type="entry name" value="WAC"/>
    <property type="match status" value="1"/>
</dbReference>
<keyword evidence="2" id="KW-0597">Phosphoprotein</keyword>
<evidence type="ECO:0000256" key="8">
    <source>
        <dbReference type="ARBA" id="ARBA00023117"/>
    </source>
</evidence>
<dbReference type="InterPro" id="IPR018359">
    <property type="entry name" value="Bromodomain_CS"/>
</dbReference>
<dbReference type="SMART" id="SM00249">
    <property type="entry name" value="PHD"/>
    <property type="match status" value="2"/>
</dbReference>
<name>A0AAU9W0W9_9CNID</name>
<dbReference type="InterPro" id="IPR019787">
    <property type="entry name" value="Znf_PHD-finger"/>
</dbReference>
<dbReference type="Pfam" id="PF15613">
    <property type="entry name" value="WSD"/>
    <property type="match status" value="1"/>
</dbReference>
<proteinExistence type="predicted"/>
<dbReference type="PRINTS" id="PR00503">
    <property type="entry name" value="BROMODOMAIN"/>
</dbReference>
<feature type="compositionally biased region" description="Polar residues" evidence="15">
    <location>
        <begin position="1749"/>
        <end position="1763"/>
    </location>
</feature>
<feature type="region of interest" description="Disordered" evidence="15">
    <location>
        <begin position="691"/>
        <end position="711"/>
    </location>
</feature>
<dbReference type="InterPro" id="IPR011011">
    <property type="entry name" value="Znf_FYVE_PHD"/>
</dbReference>
<feature type="domain" description="PHD-type" evidence="17">
    <location>
        <begin position="1667"/>
        <end position="1714"/>
    </location>
</feature>
<dbReference type="Pfam" id="PF02791">
    <property type="entry name" value="DDT"/>
    <property type="match status" value="1"/>
</dbReference>
<dbReference type="Pfam" id="PF00628">
    <property type="entry name" value="PHD"/>
    <property type="match status" value="2"/>
</dbReference>
<dbReference type="InterPro" id="IPR028942">
    <property type="entry name" value="WHIM1_dom"/>
</dbReference>
<dbReference type="SUPFAM" id="SSF47370">
    <property type="entry name" value="Bromodomain"/>
    <property type="match status" value="1"/>
</dbReference>
<dbReference type="InterPro" id="IPR018501">
    <property type="entry name" value="DDT_dom"/>
</dbReference>
<keyword evidence="6" id="KW-0805">Transcription regulation</keyword>
<dbReference type="Proteomes" id="UP001159428">
    <property type="component" value="Unassembled WGS sequence"/>
</dbReference>
<dbReference type="SMART" id="SM00571">
    <property type="entry name" value="DDT"/>
    <property type="match status" value="1"/>
</dbReference>
<evidence type="ECO:0000256" key="1">
    <source>
        <dbReference type="ARBA" id="ARBA00004123"/>
    </source>
</evidence>
<evidence type="ECO:0000256" key="15">
    <source>
        <dbReference type="SAM" id="MobiDB-lite"/>
    </source>
</evidence>
<keyword evidence="5" id="KW-0862">Zinc</keyword>
<feature type="compositionally biased region" description="Low complexity" evidence="15">
    <location>
        <begin position="1829"/>
        <end position="1844"/>
    </location>
</feature>
<evidence type="ECO:0000256" key="11">
    <source>
        <dbReference type="ARBA" id="ARBA00068253"/>
    </source>
</evidence>
<dbReference type="InterPro" id="IPR036427">
    <property type="entry name" value="Bromodomain-like_sf"/>
</dbReference>
<feature type="region of interest" description="Disordered" evidence="15">
    <location>
        <begin position="449"/>
        <end position="582"/>
    </location>
</feature>
<keyword evidence="21" id="KW-1185">Reference proteome</keyword>
<feature type="region of interest" description="Disordered" evidence="15">
    <location>
        <begin position="1423"/>
        <end position="1444"/>
    </location>
</feature>
<accession>A0AAU9W0W9</accession>
<dbReference type="PROSITE" id="PS50827">
    <property type="entry name" value="DDT"/>
    <property type="match status" value="1"/>
</dbReference>
<feature type="compositionally biased region" description="Polar residues" evidence="15">
    <location>
        <begin position="172"/>
        <end position="183"/>
    </location>
</feature>
<evidence type="ECO:0000256" key="12">
    <source>
        <dbReference type="PROSITE-ProRule" id="PRU00035"/>
    </source>
</evidence>
<dbReference type="InterPro" id="IPR028941">
    <property type="entry name" value="WHIM2_dom"/>
</dbReference>
<evidence type="ECO:0000256" key="5">
    <source>
        <dbReference type="ARBA" id="ARBA00022833"/>
    </source>
</evidence>
<feature type="compositionally biased region" description="Low complexity" evidence="15">
    <location>
        <begin position="202"/>
        <end position="215"/>
    </location>
</feature>
<dbReference type="InterPro" id="IPR019786">
    <property type="entry name" value="Zinc_finger_PHD-type_CS"/>
</dbReference>
<evidence type="ECO:0000256" key="2">
    <source>
        <dbReference type="ARBA" id="ARBA00022553"/>
    </source>
</evidence>
<dbReference type="Pfam" id="PF15612">
    <property type="entry name" value="WHIM1"/>
    <property type="match status" value="1"/>
</dbReference>
<feature type="compositionally biased region" description="Low complexity" evidence="15">
    <location>
        <begin position="1797"/>
        <end position="1814"/>
    </location>
</feature>
<keyword evidence="3" id="KW-0479">Metal-binding</keyword>
<feature type="compositionally biased region" description="Polar residues" evidence="15">
    <location>
        <begin position="144"/>
        <end position="157"/>
    </location>
</feature>
<feature type="region of interest" description="Disordered" evidence="15">
    <location>
        <begin position="1192"/>
        <end position="1212"/>
    </location>
</feature>
<evidence type="ECO:0000256" key="7">
    <source>
        <dbReference type="ARBA" id="ARBA00023054"/>
    </source>
</evidence>
<gene>
    <name evidence="20" type="ORF">PMEA_00031201</name>
</gene>
<keyword evidence="10 14" id="KW-0539">Nucleus</keyword>
<feature type="compositionally biased region" description="Acidic residues" evidence="15">
    <location>
        <begin position="1635"/>
        <end position="1644"/>
    </location>
</feature>
<dbReference type="FunFam" id="3.30.40.10:FF:000300">
    <property type="entry name" value="Bromodomain adjacent to zinc finger domain protein 1A"/>
    <property type="match status" value="1"/>
</dbReference>
<evidence type="ECO:0000256" key="3">
    <source>
        <dbReference type="ARBA" id="ARBA00022723"/>
    </source>
</evidence>
<dbReference type="Gene3D" id="3.30.40.10">
    <property type="entry name" value="Zinc/RING finger domain, C3HC4 (zinc finger)"/>
    <property type="match status" value="2"/>
</dbReference>
<keyword evidence="8 12" id="KW-0103">Bromodomain</keyword>
<dbReference type="PROSITE" id="PS50014">
    <property type="entry name" value="BROMODOMAIN_2"/>
    <property type="match status" value="1"/>
</dbReference>
<comment type="subcellular location">
    <subcellularLocation>
        <location evidence="1 14">Nucleus</location>
    </subcellularLocation>
</comment>
<dbReference type="PANTHER" id="PTHR46510:SF1">
    <property type="entry name" value="BROMODOMAIN ADJACENT TO ZINC FINGER DOMAIN PROTEIN 1A"/>
    <property type="match status" value="1"/>
</dbReference>
<dbReference type="EMBL" id="CALNXJ010000007">
    <property type="protein sequence ID" value="CAH3044470.1"/>
    <property type="molecule type" value="Genomic_DNA"/>
</dbReference>
<dbReference type="CDD" id="cd15539">
    <property type="entry name" value="PHD1_AIRE"/>
    <property type="match status" value="1"/>
</dbReference>
<dbReference type="GO" id="GO:0008270">
    <property type="term" value="F:zinc ion binding"/>
    <property type="evidence" value="ECO:0007669"/>
    <property type="project" value="UniProtKB-KW"/>
</dbReference>
<feature type="domain" description="PHD-type" evidence="17">
    <location>
        <begin position="1553"/>
        <end position="1603"/>
    </location>
</feature>
<dbReference type="GO" id="GO:0000228">
    <property type="term" value="C:nuclear chromosome"/>
    <property type="evidence" value="ECO:0007669"/>
    <property type="project" value="TreeGrafter"/>
</dbReference>
<feature type="compositionally biased region" description="Basic residues" evidence="15">
    <location>
        <begin position="1815"/>
        <end position="1828"/>
    </location>
</feature>
<evidence type="ECO:0000259" key="16">
    <source>
        <dbReference type="PROSITE" id="PS50014"/>
    </source>
</evidence>
<evidence type="ECO:0000313" key="20">
    <source>
        <dbReference type="EMBL" id="CAH3044470.1"/>
    </source>
</evidence>
<dbReference type="Pfam" id="PF10537">
    <property type="entry name" value="WAC_Acf1_DNA_bd"/>
    <property type="match status" value="1"/>
</dbReference>
<dbReference type="PROSITE" id="PS00633">
    <property type="entry name" value="BROMODOMAIN_1"/>
    <property type="match status" value="1"/>
</dbReference>
<evidence type="ECO:0000256" key="14">
    <source>
        <dbReference type="PROSITE-ProRule" id="PRU00475"/>
    </source>
</evidence>
<keyword evidence="9" id="KW-0804">Transcription</keyword>
<feature type="domain" description="WAC" evidence="19">
    <location>
        <begin position="22"/>
        <end position="130"/>
    </location>
</feature>
<feature type="compositionally biased region" description="Basic and acidic residues" evidence="15">
    <location>
        <begin position="981"/>
        <end position="993"/>
    </location>
</feature>
<dbReference type="InterPro" id="IPR013083">
    <property type="entry name" value="Znf_RING/FYVE/PHD"/>
</dbReference>
<feature type="region of interest" description="Disordered" evidence="15">
    <location>
        <begin position="1735"/>
        <end position="1856"/>
    </location>
</feature>
<dbReference type="GO" id="GO:0031445">
    <property type="term" value="P:regulation of heterochromatin formation"/>
    <property type="evidence" value="ECO:0007669"/>
    <property type="project" value="TreeGrafter"/>
</dbReference>
<feature type="compositionally biased region" description="Acidic residues" evidence="15">
    <location>
        <begin position="1046"/>
        <end position="1071"/>
    </location>
</feature>
<evidence type="ECO:0000256" key="9">
    <source>
        <dbReference type="ARBA" id="ARBA00023163"/>
    </source>
</evidence>
<dbReference type="SUPFAM" id="SSF57903">
    <property type="entry name" value="FYVE/PHD zinc finger"/>
    <property type="match status" value="2"/>
</dbReference>
<dbReference type="PROSITE" id="PS01359">
    <property type="entry name" value="ZF_PHD_1"/>
    <property type="match status" value="1"/>
</dbReference>
<evidence type="ECO:0000259" key="19">
    <source>
        <dbReference type="PROSITE" id="PS51136"/>
    </source>
</evidence>
<dbReference type="CDD" id="cd15627">
    <property type="entry name" value="PHD_BAZ1A"/>
    <property type="match status" value="1"/>
</dbReference>
<feature type="compositionally biased region" description="Basic and acidic residues" evidence="15">
    <location>
        <begin position="864"/>
        <end position="922"/>
    </location>
</feature>
<dbReference type="InterPro" id="IPR013136">
    <property type="entry name" value="WSTF_Acf1_Cbp146"/>
</dbReference>
<feature type="region of interest" description="Disordered" evidence="15">
    <location>
        <begin position="1032"/>
        <end position="1090"/>
    </location>
</feature>
<dbReference type="InterPro" id="IPR047171">
    <property type="entry name" value="BAZ1A"/>
</dbReference>
<dbReference type="GO" id="GO:0045740">
    <property type="term" value="P:positive regulation of DNA replication"/>
    <property type="evidence" value="ECO:0007669"/>
    <property type="project" value="TreeGrafter"/>
</dbReference>
<organism evidence="20 21">
    <name type="scientific">Pocillopora meandrina</name>
    <dbReference type="NCBI Taxonomy" id="46732"/>
    <lineage>
        <taxon>Eukaryota</taxon>
        <taxon>Metazoa</taxon>
        <taxon>Cnidaria</taxon>
        <taxon>Anthozoa</taxon>
        <taxon>Hexacorallia</taxon>
        <taxon>Scleractinia</taxon>
        <taxon>Astrocoeniina</taxon>
        <taxon>Pocilloporidae</taxon>
        <taxon>Pocillopora</taxon>
    </lineage>
</organism>
<feature type="region of interest" description="Disordered" evidence="15">
    <location>
        <begin position="864"/>
        <end position="993"/>
    </location>
</feature>
<dbReference type="PROSITE" id="PS50016">
    <property type="entry name" value="ZF_PHD_2"/>
    <property type="match status" value="2"/>
</dbReference>
<feature type="region of interest" description="Disordered" evidence="15">
    <location>
        <begin position="1608"/>
        <end position="1667"/>
    </location>
</feature>
<feature type="region of interest" description="Disordered" evidence="15">
    <location>
        <begin position="144"/>
        <end position="363"/>
    </location>
</feature>
<dbReference type="GO" id="GO:0003677">
    <property type="term" value="F:DNA binding"/>
    <property type="evidence" value="ECO:0007669"/>
    <property type="project" value="TreeGrafter"/>
</dbReference>
<dbReference type="GO" id="GO:0008623">
    <property type="term" value="C:CHRAC"/>
    <property type="evidence" value="ECO:0007669"/>
    <property type="project" value="TreeGrafter"/>
</dbReference>
<evidence type="ECO:0000256" key="13">
    <source>
        <dbReference type="PROSITE-ProRule" id="PRU00146"/>
    </source>
</evidence>
<evidence type="ECO:0000256" key="4">
    <source>
        <dbReference type="ARBA" id="ARBA00022771"/>
    </source>
</evidence>
<feature type="compositionally biased region" description="Basic and acidic residues" evidence="15">
    <location>
        <begin position="1476"/>
        <end position="1487"/>
    </location>
</feature>
<dbReference type="PANTHER" id="PTHR46510">
    <property type="entry name" value="BROMODOMAIN ADJACENT TO ZINC FINGER DOMAIN PROTEIN 1A"/>
    <property type="match status" value="1"/>
</dbReference>
<dbReference type="InterPro" id="IPR001487">
    <property type="entry name" value="Bromodomain"/>
</dbReference>
<feature type="compositionally biased region" description="Basic and acidic residues" evidence="15">
    <location>
        <begin position="1845"/>
        <end position="1856"/>
    </location>
</feature>
<protein>
    <recommendedName>
        <fullName evidence="11">Bromodomain adjacent to zinc finger domain protein 1A</fullName>
    </recommendedName>
</protein>
<dbReference type="GO" id="GO:0006338">
    <property type="term" value="P:chromatin remodeling"/>
    <property type="evidence" value="ECO:0007669"/>
    <property type="project" value="InterPro"/>
</dbReference>
<feature type="compositionally biased region" description="Basic and acidic residues" evidence="15">
    <location>
        <begin position="510"/>
        <end position="582"/>
    </location>
</feature>
<dbReference type="InterPro" id="IPR001965">
    <property type="entry name" value="Znf_PHD"/>
</dbReference>
<keyword evidence="4 13" id="KW-0863">Zinc-finger</keyword>
<evidence type="ECO:0000259" key="17">
    <source>
        <dbReference type="PROSITE" id="PS50016"/>
    </source>
</evidence>
<dbReference type="Gene3D" id="1.20.920.10">
    <property type="entry name" value="Bromodomain-like"/>
    <property type="match status" value="1"/>
</dbReference>